<keyword evidence="2" id="KW-1003">Cell membrane</keyword>
<sequence>MAKFILGNAHRNTAFNNALARNILWFADLVFVGTVLGLFRVLPVTWGSALGARVGRIFGRIAKQRTRHIRANLSLALPDKSPAEIDLLAQEVWENAGAVMAEYPNLPAFGDPRRDRLEIEGDEHISADQTSGRPVVFVAAHLANWEVIGAAITRIGIPSCAMYAPLSNPWLDRKMRSYRNALGCELISRDAGLRGFLDALKAGKSPIIITDRRIEGGKQIPLFGEDKESSILPARLALRFGVPLVPVQAMRLPGARFRVRFHAPLHPRDPEADRDDQAVDLAHQVNDKFEQWITARPGEWLCTSKIWPSAVLQAKTDIYTEVRRAAE</sequence>
<dbReference type="OrthoDB" id="9801955at2"/>
<dbReference type="Proteomes" id="UP000037046">
    <property type="component" value="Unassembled WGS sequence"/>
</dbReference>
<organism evidence="8 9">
    <name type="scientific">Roseovarius tolerans</name>
    <dbReference type="NCBI Taxonomy" id="74031"/>
    <lineage>
        <taxon>Bacteria</taxon>
        <taxon>Pseudomonadati</taxon>
        <taxon>Pseudomonadota</taxon>
        <taxon>Alphaproteobacteria</taxon>
        <taxon>Rhodobacterales</taxon>
        <taxon>Roseobacteraceae</taxon>
        <taxon>Roseovarius</taxon>
    </lineage>
</organism>
<keyword evidence="9" id="KW-1185">Reference proteome</keyword>
<keyword evidence="3" id="KW-0997">Cell inner membrane</keyword>
<dbReference type="GO" id="GO:0016746">
    <property type="term" value="F:acyltransferase activity"/>
    <property type="evidence" value="ECO:0007669"/>
    <property type="project" value="UniProtKB-KW"/>
</dbReference>
<keyword evidence="6 8" id="KW-0012">Acyltransferase</keyword>
<evidence type="ECO:0000313" key="9">
    <source>
        <dbReference type="Proteomes" id="UP000037046"/>
    </source>
</evidence>
<dbReference type="AlphaFoldDB" id="A0A0L6CYH1"/>
<evidence type="ECO:0000256" key="4">
    <source>
        <dbReference type="ARBA" id="ARBA00022679"/>
    </source>
</evidence>
<evidence type="ECO:0000256" key="6">
    <source>
        <dbReference type="ARBA" id="ARBA00023315"/>
    </source>
</evidence>
<dbReference type="PANTHER" id="PTHR30606">
    <property type="entry name" value="LIPID A BIOSYNTHESIS LAUROYL ACYLTRANSFERASE"/>
    <property type="match status" value="1"/>
</dbReference>
<reference evidence="9" key="1">
    <citation type="submission" date="2015-07" db="EMBL/GenBank/DDBJ databases">
        <title>Draft Genome Sequence of Roseovarius tolerans EL-164, a producer of N-Acylated Alanine Methyl Esters (NAMEs).</title>
        <authorList>
            <person name="Voget S."/>
            <person name="Bruns H."/>
            <person name="Wagner-Doebler I."/>
            <person name="Schulz S."/>
            <person name="Daniel R."/>
        </authorList>
    </citation>
    <scope>NUCLEOTIDE SEQUENCE [LARGE SCALE GENOMIC DNA]</scope>
    <source>
        <strain evidence="9">EL-164</strain>
    </source>
</reference>
<keyword evidence="7" id="KW-1133">Transmembrane helix</keyword>
<dbReference type="PANTHER" id="PTHR30606:SF10">
    <property type="entry name" value="PHOSPHATIDYLINOSITOL MANNOSIDE ACYLTRANSFERASE"/>
    <property type="match status" value="1"/>
</dbReference>
<evidence type="ECO:0000256" key="3">
    <source>
        <dbReference type="ARBA" id="ARBA00022519"/>
    </source>
</evidence>
<dbReference type="CDD" id="cd07984">
    <property type="entry name" value="LPLAT_LABLAT-like"/>
    <property type="match status" value="1"/>
</dbReference>
<evidence type="ECO:0000256" key="1">
    <source>
        <dbReference type="ARBA" id="ARBA00004533"/>
    </source>
</evidence>
<keyword evidence="5 7" id="KW-0472">Membrane</keyword>
<dbReference type="Pfam" id="PF03279">
    <property type="entry name" value="Lip_A_acyltrans"/>
    <property type="match status" value="1"/>
</dbReference>
<evidence type="ECO:0000256" key="7">
    <source>
        <dbReference type="SAM" id="Phobius"/>
    </source>
</evidence>
<evidence type="ECO:0000256" key="5">
    <source>
        <dbReference type="ARBA" id="ARBA00023136"/>
    </source>
</evidence>
<comment type="subcellular location">
    <subcellularLocation>
        <location evidence="1">Cell inner membrane</location>
    </subcellularLocation>
</comment>
<protein>
    <submittedName>
        <fullName evidence="8">Lipid A biosynthesis (KDO)2-(Lauroyl)-lipid IVA acyltransferase</fullName>
        <ecNumber evidence="8">2.3.1.-</ecNumber>
    </submittedName>
</protein>
<gene>
    <name evidence="8" type="primary">msbB</name>
    <name evidence="8" type="ORF">ROTO_04940</name>
</gene>
<dbReference type="PATRIC" id="fig|74031.6.peg.508"/>
<dbReference type="EMBL" id="LGVV01000004">
    <property type="protein sequence ID" value="KNX42847.1"/>
    <property type="molecule type" value="Genomic_DNA"/>
</dbReference>
<feature type="transmembrane region" description="Helical" evidence="7">
    <location>
        <begin position="23"/>
        <end position="42"/>
    </location>
</feature>
<dbReference type="EC" id="2.3.1.-" evidence="8"/>
<accession>A0A0L6CYH1</accession>
<comment type="caution">
    <text evidence="8">The sequence shown here is derived from an EMBL/GenBank/DDBJ whole genome shotgun (WGS) entry which is preliminary data.</text>
</comment>
<evidence type="ECO:0000256" key="2">
    <source>
        <dbReference type="ARBA" id="ARBA00022475"/>
    </source>
</evidence>
<proteinExistence type="predicted"/>
<dbReference type="InterPro" id="IPR004960">
    <property type="entry name" value="LipA_acyltrans"/>
</dbReference>
<keyword evidence="4 8" id="KW-0808">Transferase</keyword>
<evidence type="ECO:0000313" key="8">
    <source>
        <dbReference type="EMBL" id="KNX42847.1"/>
    </source>
</evidence>
<keyword evidence="7" id="KW-0812">Transmembrane</keyword>
<dbReference type="GO" id="GO:0005886">
    <property type="term" value="C:plasma membrane"/>
    <property type="evidence" value="ECO:0007669"/>
    <property type="project" value="UniProtKB-SubCell"/>
</dbReference>
<dbReference type="GO" id="GO:0009247">
    <property type="term" value="P:glycolipid biosynthetic process"/>
    <property type="evidence" value="ECO:0007669"/>
    <property type="project" value="UniProtKB-ARBA"/>
</dbReference>
<name>A0A0L6CYH1_9RHOB</name>
<dbReference type="STRING" id="74031.SAMN04488077_11013"/>